<feature type="domain" description="Xylose isomerase-like TIM barrel" evidence="1">
    <location>
        <begin position="20"/>
        <end position="277"/>
    </location>
</feature>
<dbReference type="Gene3D" id="3.20.20.150">
    <property type="entry name" value="Divalent-metal-dependent TIM barrel enzymes"/>
    <property type="match status" value="1"/>
</dbReference>
<dbReference type="InterPro" id="IPR036237">
    <property type="entry name" value="Xyl_isomerase-like_sf"/>
</dbReference>
<dbReference type="InterPro" id="IPR013022">
    <property type="entry name" value="Xyl_isomerase-like_TIM-brl"/>
</dbReference>
<dbReference type="PANTHER" id="PTHR12110">
    <property type="entry name" value="HYDROXYPYRUVATE ISOMERASE"/>
    <property type="match status" value="1"/>
</dbReference>
<organism evidence="2 3">
    <name type="scientific">Devosia algicola</name>
    <dbReference type="NCBI Taxonomy" id="3026418"/>
    <lineage>
        <taxon>Bacteria</taxon>
        <taxon>Pseudomonadati</taxon>
        <taxon>Pseudomonadota</taxon>
        <taxon>Alphaproteobacteria</taxon>
        <taxon>Hyphomicrobiales</taxon>
        <taxon>Devosiaceae</taxon>
        <taxon>Devosia</taxon>
    </lineage>
</organism>
<keyword evidence="2" id="KW-0413">Isomerase</keyword>
<evidence type="ECO:0000313" key="2">
    <source>
        <dbReference type="EMBL" id="WDR03509.1"/>
    </source>
</evidence>
<sequence>MKIGFYTSTFNDRPFEEVADFAKTAGFDAIEIDVGGHIKTPDKVADAVNIARERGLYVSSITLFGNQLDPDAAKRRALRSRTHDLAKAISESEVPIFVIFPGHDNTIDEDENYKSFADHANALASANPSLEFAIENWPGPDNSYIAITPEGWQRLLVLVPDRRIGIEFDPSHLIRLGVDPYAAYEIVKDRVKILHGKDTSFDDARLQAVGYYGSAWWRYRLPGSGSLDWARFLKQALDGGFDGTISIEHEDSDFGWPGKDLEARKEGERQALQHLRSAMAFQR</sequence>
<dbReference type="RefSeq" id="WP_282219903.1">
    <property type="nucleotide sequence ID" value="NZ_CP118246.1"/>
</dbReference>
<evidence type="ECO:0000259" key="1">
    <source>
        <dbReference type="Pfam" id="PF01261"/>
    </source>
</evidence>
<dbReference type="Proteomes" id="UP001220530">
    <property type="component" value="Chromosome"/>
</dbReference>
<evidence type="ECO:0000313" key="3">
    <source>
        <dbReference type="Proteomes" id="UP001220530"/>
    </source>
</evidence>
<protein>
    <submittedName>
        <fullName evidence="2">Sugar phosphate isomerase/epimerase</fullName>
    </submittedName>
</protein>
<proteinExistence type="predicted"/>
<dbReference type="InterPro" id="IPR050312">
    <property type="entry name" value="IolE/XylAMocC-like"/>
</dbReference>
<dbReference type="EMBL" id="CP118246">
    <property type="protein sequence ID" value="WDR03509.1"/>
    <property type="molecule type" value="Genomic_DNA"/>
</dbReference>
<keyword evidence="3" id="KW-1185">Reference proteome</keyword>
<dbReference type="GO" id="GO:0016853">
    <property type="term" value="F:isomerase activity"/>
    <property type="evidence" value="ECO:0007669"/>
    <property type="project" value="UniProtKB-KW"/>
</dbReference>
<dbReference type="SUPFAM" id="SSF51658">
    <property type="entry name" value="Xylose isomerase-like"/>
    <property type="match status" value="1"/>
</dbReference>
<reference evidence="2 3" key="1">
    <citation type="submission" date="2023-02" db="EMBL/GenBank/DDBJ databases">
        <title>Devosia algicola sp. nov., isolated from the phycosphere of marine algae.</title>
        <authorList>
            <person name="Kim J.M."/>
            <person name="Lee J.K."/>
            <person name="Choi B.J."/>
            <person name="Bayburt H."/>
            <person name="Jeon C.O."/>
        </authorList>
    </citation>
    <scope>NUCLEOTIDE SEQUENCE [LARGE SCALE GENOMIC DNA]</scope>
    <source>
        <strain evidence="2 3">G20-9</strain>
    </source>
</reference>
<dbReference type="PANTHER" id="PTHR12110:SF21">
    <property type="entry name" value="XYLOSE ISOMERASE-LIKE TIM BARREL DOMAIN-CONTAINING PROTEIN"/>
    <property type="match status" value="1"/>
</dbReference>
<accession>A0ABY7YQA2</accession>
<gene>
    <name evidence="2" type="ORF">PSQ19_05290</name>
</gene>
<name>A0ABY7YQA2_9HYPH</name>
<dbReference type="Pfam" id="PF01261">
    <property type="entry name" value="AP_endonuc_2"/>
    <property type="match status" value="1"/>
</dbReference>